<dbReference type="Proteomes" id="UP000607653">
    <property type="component" value="Unassembled WGS sequence"/>
</dbReference>
<evidence type="ECO:0000313" key="1">
    <source>
        <dbReference type="EMBL" id="DAD34702.1"/>
    </source>
</evidence>
<comment type="caution">
    <text evidence="1">The sequence shown here is derived from an EMBL/GenBank/DDBJ whole genome shotgun (WGS) entry which is preliminary data.</text>
</comment>
<keyword evidence="2" id="KW-1185">Reference proteome</keyword>
<evidence type="ECO:0000313" key="2">
    <source>
        <dbReference type="Proteomes" id="UP000607653"/>
    </source>
</evidence>
<reference evidence="1 2" key="1">
    <citation type="journal article" date="2020" name="Mol. Biol. Evol.">
        <title>Distinct Expression and Methylation Patterns for Genes with Different Fates following a Single Whole-Genome Duplication in Flowering Plants.</title>
        <authorList>
            <person name="Shi T."/>
            <person name="Rahmani R.S."/>
            <person name="Gugger P.F."/>
            <person name="Wang M."/>
            <person name="Li H."/>
            <person name="Zhang Y."/>
            <person name="Li Z."/>
            <person name="Wang Q."/>
            <person name="Van de Peer Y."/>
            <person name="Marchal K."/>
            <person name="Chen J."/>
        </authorList>
    </citation>
    <scope>NUCLEOTIDE SEQUENCE [LARGE SCALE GENOMIC DNA]</scope>
    <source>
        <tissue evidence="1">Leaf</tissue>
    </source>
</reference>
<proteinExistence type="predicted"/>
<dbReference type="EMBL" id="DUZY01000004">
    <property type="protein sequence ID" value="DAD34702.1"/>
    <property type="molecule type" value="Genomic_DNA"/>
</dbReference>
<gene>
    <name evidence="1" type="ORF">HUJ06_005342</name>
</gene>
<organism evidence="1 2">
    <name type="scientific">Nelumbo nucifera</name>
    <name type="common">Sacred lotus</name>
    <dbReference type="NCBI Taxonomy" id="4432"/>
    <lineage>
        <taxon>Eukaryota</taxon>
        <taxon>Viridiplantae</taxon>
        <taxon>Streptophyta</taxon>
        <taxon>Embryophyta</taxon>
        <taxon>Tracheophyta</taxon>
        <taxon>Spermatophyta</taxon>
        <taxon>Magnoliopsida</taxon>
        <taxon>Proteales</taxon>
        <taxon>Nelumbonaceae</taxon>
        <taxon>Nelumbo</taxon>
    </lineage>
</organism>
<dbReference type="AlphaFoldDB" id="A0A822YQ34"/>
<sequence>MSSFVERTAKKRSKEEDFRMVGNATKSQKFNSEWDVKALLSVDSGKKTMGNLVQKGMQGVVAIKVGEDVKRVVGDSMFTTVPENSTIEGVMGWDEEWPWFSNLVEEQTLWGWFWFPSWDTECMADGSYVTDNEVLWDDDIWQLKDIKEIPSPSLSTQEKRGR</sequence>
<protein>
    <submittedName>
        <fullName evidence="1">Uncharacterized protein</fullName>
    </submittedName>
</protein>
<accession>A0A822YQ34</accession>
<name>A0A822YQ34_NELNU</name>